<feature type="transmembrane region" description="Helical" evidence="1">
    <location>
        <begin position="87"/>
        <end position="114"/>
    </location>
</feature>
<evidence type="ECO:0000313" key="2">
    <source>
        <dbReference type="EMBL" id="ASB91512.1"/>
    </source>
</evidence>
<organism evidence="2 3">
    <name type="scientific">Bacillus sonorensis</name>
    <dbReference type="NCBI Taxonomy" id="119858"/>
    <lineage>
        <taxon>Bacteria</taxon>
        <taxon>Bacillati</taxon>
        <taxon>Bacillota</taxon>
        <taxon>Bacilli</taxon>
        <taxon>Bacillales</taxon>
        <taxon>Bacillaceae</taxon>
        <taxon>Bacillus</taxon>
    </lineage>
</organism>
<dbReference type="EMBL" id="CP021920">
    <property type="protein sequence ID" value="ASB91512.1"/>
    <property type="molecule type" value="Genomic_DNA"/>
</dbReference>
<feature type="transmembrane region" description="Helical" evidence="1">
    <location>
        <begin position="61"/>
        <end position="81"/>
    </location>
</feature>
<proteinExistence type="predicted"/>
<keyword evidence="1" id="KW-0812">Transmembrane</keyword>
<gene>
    <name evidence="2" type="ORF">S101395_05029</name>
</gene>
<keyword evidence="1" id="KW-0472">Membrane</keyword>
<protein>
    <recommendedName>
        <fullName evidence="4">DUF4234 domain-containing protein</fullName>
    </recommendedName>
</protein>
<keyword evidence="3" id="KW-1185">Reference proteome</keyword>
<dbReference type="Proteomes" id="UP000196877">
    <property type="component" value="Chromosome"/>
</dbReference>
<evidence type="ECO:0000313" key="3">
    <source>
        <dbReference type="Proteomes" id="UP000196877"/>
    </source>
</evidence>
<keyword evidence="1" id="KW-1133">Transmembrane helix</keyword>
<evidence type="ECO:0000256" key="1">
    <source>
        <dbReference type="SAM" id="Phobius"/>
    </source>
</evidence>
<evidence type="ECO:0008006" key="4">
    <source>
        <dbReference type="Google" id="ProtNLM"/>
    </source>
</evidence>
<name>A0ABM6LPW9_9BACI</name>
<accession>A0ABM6LPW9</accession>
<sequence length="156" mass="17747">MNDNVPMAMKALSSMKSKSMISVFVLCVVTLGIYIPYWFLSRKKVFELLPYLDIPYTTLKVMIVYHLCTIPLRISAAIVFTEMHYSLFLLLHRITIILSAAVLIYCALSVTAAINKLSGDEPKKGTVFAFLLNVFYIQHRINKFSEPKRGYITKAS</sequence>
<feature type="transmembrane region" description="Helical" evidence="1">
    <location>
        <begin position="20"/>
        <end position="40"/>
    </location>
</feature>
<dbReference type="GeneID" id="92855904"/>
<dbReference type="RefSeq" id="WP_006639787.1">
    <property type="nucleotide sequence ID" value="NZ_BORD01000001.1"/>
</dbReference>
<reference evidence="2 3" key="1">
    <citation type="submission" date="2017-06" db="EMBL/GenBank/DDBJ databases">
        <title>Genome sequence of Bacillus sonorensis strain SRCM101395.</title>
        <authorList>
            <person name="Cho S.H."/>
        </authorList>
    </citation>
    <scope>NUCLEOTIDE SEQUENCE [LARGE SCALE GENOMIC DNA]</scope>
    <source>
        <strain evidence="2 3">SRCM101395</strain>
    </source>
</reference>